<dbReference type="AlphaFoldDB" id="A0A1I5Z012"/>
<dbReference type="NCBIfam" id="NF007757">
    <property type="entry name" value="PRK10438.1"/>
    <property type="match status" value="1"/>
</dbReference>
<protein>
    <recommendedName>
        <fullName evidence="5">Omega-amidase YafV</fullName>
        <ecNumber evidence="3">3.5.1.3</ecNumber>
    </recommendedName>
</protein>
<dbReference type="SUPFAM" id="SSF56317">
    <property type="entry name" value="Carbon-nitrogen hydrolase"/>
    <property type="match status" value="1"/>
</dbReference>
<dbReference type="CDD" id="cd07575">
    <property type="entry name" value="Xc-1258_like"/>
    <property type="match status" value="1"/>
</dbReference>
<evidence type="ECO:0000313" key="8">
    <source>
        <dbReference type="Proteomes" id="UP000199031"/>
    </source>
</evidence>
<dbReference type="EMBL" id="FOXQ01000015">
    <property type="protein sequence ID" value="SFQ49843.1"/>
    <property type="molecule type" value="Genomic_DNA"/>
</dbReference>
<accession>A0A1I5Z012</accession>
<proteinExistence type="inferred from homology"/>
<evidence type="ECO:0000256" key="2">
    <source>
        <dbReference type="ARBA" id="ARBA00022801"/>
    </source>
</evidence>
<evidence type="ECO:0000256" key="3">
    <source>
        <dbReference type="ARBA" id="ARBA00039118"/>
    </source>
</evidence>
<dbReference type="InterPro" id="IPR036526">
    <property type="entry name" value="C-N_Hydrolase_sf"/>
</dbReference>
<dbReference type="InterPro" id="IPR003010">
    <property type="entry name" value="C-N_Hydrolase"/>
</dbReference>
<evidence type="ECO:0000259" key="6">
    <source>
        <dbReference type="PROSITE" id="PS50263"/>
    </source>
</evidence>
<evidence type="ECO:0000256" key="5">
    <source>
        <dbReference type="ARBA" id="ARBA00072139"/>
    </source>
</evidence>
<keyword evidence="8" id="KW-1185">Reference proteome</keyword>
<organism evidence="7 8">
    <name type="scientific">Parafilimonas terrae</name>
    <dbReference type="NCBI Taxonomy" id="1465490"/>
    <lineage>
        <taxon>Bacteria</taxon>
        <taxon>Pseudomonadati</taxon>
        <taxon>Bacteroidota</taxon>
        <taxon>Chitinophagia</taxon>
        <taxon>Chitinophagales</taxon>
        <taxon>Chitinophagaceae</taxon>
        <taxon>Parafilimonas</taxon>
    </lineage>
</organism>
<dbReference type="PANTHER" id="PTHR47799:SF1">
    <property type="entry name" value="OMEGA-AMIDASE YAFV"/>
    <property type="match status" value="1"/>
</dbReference>
<dbReference type="Proteomes" id="UP000199031">
    <property type="component" value="Unassembled WGS sequence"/>
</dbReference>
<dbReference type="GO" id="GO:0106008">
    <property type="term" value="F:2-oxoglutaramate amidase activity"/>
    <property type="evidence" value="ECO:0007669"/>
    <property type="project" value="TreeGrafter"/>
</dbReference>
<dbReference type="STRING" id="1465490.SAMN05444277_11541"/>
<dbReference type="OrthoDB" id="9811121at2"/>
<dbReference type="GO" id="GO:0050152">
    <property type="term" value="F:omega-amidase activity"/>
    <property type="evidence" value="ECO:0007669"/>
    <property type="project" value="UniProtKB-EC"/>
</dbReference>
<gene>
    <name evidence="7" type="ORF">SAMN05444277_11541</name>
</gene>
<reference evidence="7 8" key="1">
    <citation type="submission" date="2016-10" db="EMBL/GenBank/DDBJ databases">
        <authorList>
            <person name="de Groot N.N."/>
        </authorList>
    </citation>
    <scope>NUCLEOTIDE SEQUENCE [LARGE SCALE GENOMIC DNA]</scope>
    <source>
        <strain evidence="7 8">DSM 28286</strain>
    </source>
</reference>
<evidence type="ECO:0000313" key="7">
    <source>
        <dbReference type="EMBL" id="SFQ49843.1"/>
    </source>
</evidence>
<evidence type="ECO:0000256" key="4">
    <source>
        <dbReference type="ARBA" id="ARBA00052904"/>
    </source>
</evidence>
<dbReference type="RefSeq" id="WP_090662454.1">
    <property type="nucleotide sequence ID" value="NZ_FOXQ01000015.1"/>
</dbReference>
<dbReference type="PROSITE" id="PS50263">
    <property type="entry name" value="CN_HYDROLASE"/>
    <property type="match status" value="1"/>
</dbReference>
<dbReference type="Pfam" id="PF00795">
    <property type="entry name" value="CN_hydrolase"/>
    <property type="match status" value="1"/>
</dbReference>
<evidence type="ECO:0000256" key="1">
    <source>
        <dbReference type="ARBA" id="ARBA00010613"/>
    </source>
</evidence>
<dbReference type="InterPro" id="IPR052737">
    <property type="entry name" value="Omega-amidase_YafV"/>
</dbReference>
<feature type="domain" description="CN hydrolase" evidence="6">
    <location>
        <begin position="4"/>
        <end position="249"/>
    </location>
</feature>
<dbReference type="FunFam" id="3.60.110.10:FF:000004">
    <property type="entry name" value="Carbon-nitrogen hydrolase"/>
    <property type="match status" value="1"/>
</dbReference>
<comment type="catalytic activity">
    <reaction evidence="4">
        <text>a monoamide of a dicarboxylate + H2O = a dicarboxylate + NH4(+)</text>
        <dbReference type="Rhea" id="RHEA:11716"/>
        <dbReference type="ChEBI" id="CHEBI:15377"/>
        <dbReference type="ChEBI" id="CHEBI:28938"/>
        <dbReference type="ChEBI" id="CHEBI:28965"/>
        <dbReference type="ChEBI" id="CHEBI:77450"/>
        <dbReference type="EC" id="3.5.1.3"/>
    </reaction>
</comment>
<keyword evidence="2 7" id="KW-0378">Hydrolase</keyword>
<dbReference type="EC" id="3.5.1.3" evidence="3"/>
<comment type="similarity">
    <text evidence="1">Belongs to the carbon-nitrogen hydrolase superfamily. NIT1/NIT2 family.</text>
</comment>
<dbReference type="PANTHER" id="PTHR47799">
    <property type="entry name" value="OMEGA-AMIDASE YAFV"/>
    <property type="match status" value="1"/>
</dbReference>
<dbReference type="Gene3D" id="3.60.110.10">
    <property type="entry name" value="Carbon-nitrogen hydrolase"/>
    <property type="match status" value="1"/>
</dbReference>
<name>A0A1I5Z012_9BACT</name>
<sequence>MQTLTCTLIQSKLFWQDAAANRQMFEEKLNAIQQKTEVVILPEMFSTGFSMQPEKLAETMHGDTVAWMKKVAASKRIIVVGSLMIEEDEQYYNRLVWMLPNGEYGYYDKRHLFAYGDEHNHYTPGNKRLIASAKGWKINLQVCYDLRFPVWARQATPQYLWRGNGDEGQPEYDVLIYVANWPERRSVAWKTLLQARAIENQCYVIGVNRVGNDGNEIYHSGDSMVVDPLGEIFYHKKDEEDVFTIELNRKHLEDIRAKFPFLKDADRFKITDE</sequence>